<keyword evidence="2" id="KW-1185">Reference proteome</keyword>
<dbReference type="KEGG" id="msb:LJ00_22920"/>
<reference evidence="1 2" key="1">
    <citation type="submission" date="2006-10" db="EMBL/GenBank/DDBJ databases">
        <authorList>
            <person name="Fleischmann R.D."/>
            <person name="Dodson R.J."/>
            <person name="Haft D.H."/>
            <person name="Merkel J.S."/>
            <person name="Nelson W.C."/>
            <person name="Fraser C.M."/>
        </authorList>
    </citation>
    <scope>NUCLEOTIDE SEQUENCE [LARGE SCALE GENOMIC DNA]</scope>
    <source>
        <strain evidence="2">ATCC 700084 / mc(2)155</strain>
    </source>
</reference>
<dbReference type="PATRIC" id="fig|246196.19.peg.4529"/>
<dbReference type="PaxDb" id="246196-MSMEI_4517"/>
<dbReference type="KEGG" id="msm:MSMEG_4634"/>
<protein>
    <submittedName>
        <fullName evidence="1">Uncharacterized protein</fullName>
    </submittedName>
</protein>
<dbReference type="EMBL" id="CP000480">
    <property type="protein sequence ID" value="ABK75851.1"/>
    <property type="molecule type" value="Genomic_DNA"/>
</dbReference>
<dbReference type="Proteomes" id="UP000000757">
    <property type="component" value="Chromosome"/>
</dbReference>
<name>A0R159_MYCS2</name>
<gene>
    <name evidence="1" type="ordered locus">MSMEG_4634</name>
</gene>
<evidence type="ECO:0000313" key="1">
    <source>
        <dbReference type="EMBL" id="ABK75851.1"/>
    </source>
</evidence>
<organism evidence="1 2">
    <name type="scientific">Mycolicibacterium smegmatis (strain ATCC 700084 / mc(2)155)</name>
    <name type="common">Mycobacterium smegmatis</name>
    <dbReference type="NCBI Taxonomy" id="246196"/>
    <lineage>
        <taxon>Bacteria</taxon>
        <taxon>Bacillati</taxon>
        <taxon>Actinomycetota</taxon>
        <taxon>Actinomycetes</taxon>
        <taxon>Mycobacteriales</taxon>
        <taxon>Mycobacteriaceae</taxon>
        <taxon>Mycolicibacterium</taxon>
    </lineage>
</organism>
<accession>A0R159</accession>
<proteinExistence type="predicted"/>
<evidence type="ECO:0000313" key="2">
    <source>
        <dbReference type="Proteomes" id="UP000000757"/>
    </source>
</evidence>
<dbReference type="STRING" id="246196.MSMEG_4634"/>
<dbReference type="AlphaFoldDB" id="A0R159"/>
<sequence length="49" mass="5782">MYVRWHKNLRRGKELKGVFLRRISGVLTVYRSYANPCCVSRRSPRVKSG</sequence>